<dbReference type="PANTHER" id="PTHR33392">
    <property type="entry name" value="POLYISOPRENYL-TEICHOIC ACID--PEPTIDOGLYCAN TEICHOIC ACID TRANSFERASE TAGU"/>
    <property type="match status" value="1"/>
</dbReference>
<evidence type="ECO:0000256" key="2">
    <source>
        <dbReference type="SAM" id="Phobius"/>
    </source>
</evidence>
<keyword evidence="2" id="KW-0812">Transmembrane</keyword>
<dbReference type="Pfam" id="PF03816">
    <property type="entry name" value="LytR_cpsA_psr"/>
    <property type="match status" value="1"/>
</dbReference>
<dbReference type="InterPro" id="IPR004474">
    <property type="entry name" value="LytR_CpsA_psr"/>
</dbReference>
<evidence type="ECO:0000313" key="4">
    <source>
        <dbReference type="EMBL" id="MDN4614407.1"/>
    </source>
</evidence>
<evidence type="ECO:0000313" key="5">
    <source>
        <dbReference type="Proteomes" id="UP001174208"/>
    </source>
</evidence>
<dbReference type="RefSeq" id="WP_301211104.1">
    <property type="nucleotide sequence ID" value="NZ_JAROCF010000001.1"/>
</dbReference>
<feature type="transmembrane region" description="Helical" evidence="2">
    <location>
        <begin position="23"/>
        <end position="42"/>
    </location>
</feature>
<dbReference type="Gene3D" id="3.40.630.190">
    <property type="entry name" value="LCP protein"/>
    <property type="match status" value="1"/>
</dbReference>
<dbReference type="InterPro" id="IPR050922">
    <property type="entry name" value="LytR/CpsA/Psr_CW_biosynth"/>
</dbReference>
<dbReference type="Proteomes" id="UP001174208">
    <property type="component" value="Unassembled WGS sequence"/>
</dbReference>
<accession>A0ABT8KBI8</accession>
<feature type="transmembrane region" description="Helical" evidence="2">
    <location>
        <begin position="49"/>
        <end position="70"/>
    </location>
</feature>
<organism evidence="4 5">
    <name type="scientific">Leifsonia williamsii</name>
    <dbReference type="NCBI Taxonomy" id="3035919"/>
    <lineage>
        <taxon>Bacteria</taxon>
        <taxon>Bacillati</taxon>
        <taxon>Actinomycetota</taxon>
        <taxon>Actinomycetes</taxon>
        <taxon>Micrococcales</taxon>
        <taxon>Microbacteriaceae</taxon>
        <taxon>Leifsonia</taxon>
    </lineage>
</organism>
<evidence type="ECO:0000256" key="1">
    <source>
        <dbReference type="ARBA" id="ARBA00006068"/>
    </source>
</evidence>
<evidence type="ECO:0000259" key="3">
    <source>
        <dbReference type="Pfam" id="PF03816"/>
    </source>
</evidence>
<sequence length="453" mass="48933">MSTAATPLRHPDASSAPLMTRRGWWLVALNILLPGSAQLVAGNRRLGRIGLVATLLLWLLAIVALLTYLVAPSAIYTFFTQAGSLTAVQVLLTLYVVLWIVLTLDTLRLVRLVKARPNARGWIAAFAVLVLVGITGTAGYASVVAGSARGALGDIFSAGPSEPPVDGRYNIMLLGGDAGPDREGLRPDSMSVVSIDASTGKAVTIGLPRDLDPVPFSAKSPMHELYPDGYGYEDRCDVDVCQLNSIYTEVQLYKGDLYPNAEKKGSEPGIEAMRDALEGATGLTIQYYVLIDMQGFADLIDALGGVDITVSDRIPIGGDENLNGVVEWIEPGQRHLDGYHAQWYARARHGSSDYDRMARQRQLQDAILKQVNPVNVVSKFQDIAKAGAQVMKTDIPQSMLGYFVDLGMKTRKLPVGQLELVPPTIDPTDPDYTQIHQLVKQALAPATPTPTSK</sequence>
<comment type="similarity">
    <text evidence="1">Belongs to the LytR/CpsA/Psr (LCP) family.</text>
</comment>
<dbReference type="PANTHER" id="PTHR33392:SF6">
    <property type="entry name" value="POLYISOPRENYL-TEICHOIC ACID--PEPTIDOGLYCAN TEICHOIC ACID TRANSFERASE TAGU"/>
    <property type="match status" value="1"/>
</dbReference>
<comment type="caution">
    <text evidence="4">The sequence shown here is derived from an EMBL/GenBank/DDBJ whole genome shotgun (WGS) entry which is preliminary data.</text>
</comment>
<gene>
    <name evidence="4" type="ORF">P5G50_08085</name>
</gene>
<keyword evidence="5" id="KW-1185">Reference proteome</keyword>
<dbReference type="EMBL" id="JAROCF010000001">
    <property type="protein sequence ID" value="MDN4614407.1"/>
    <property type="molecule type" value="Genomic_DNA"/>
</dbReference>
<name>A0ABT8KBI8_9MICO</name>
<protein>
    <submittedName>
        <fullName evidence="4">LCP family protein</fullName>
    </submittedName>
</protein>
<reference evidence="4" key="1">
    <citation type="submission" date="2023-06" db="EMBL/GenBank/DDBJ databases">
        <title>MT1 and MT2 Draft Genomes of Novel Species.</title>
        <authorList>
            <person name="Venkateswaran K."/>
        </authorList>
    </citation>
    <scope>NUCLEOTIDE SEQUENCE</scope>
    <source>
        <strain evidence="4">F6_8S_P_1B</strain>
    </source>
</reference>
<keyword evidence="2" id="KW-1133">Transmembrane helix</keyword>
<feature type="transmembrane region" description="Helical" evidence="2">
    <location>
        <begin position="122"/>
        <end position="143"/>
    </location>
</feature>
<keyword evidence="2" id="KW-0472">Membrane</keyword>
<feature type="transmembrane region" description="Helical" evidence="2">
    <location>
        <begin position="90"/>
        <end position="110"/>
    </location>
</feature>
<dbReference type="NCBIfam" id="TIGR00350">
    <property type="entry name" value="lytR_cpsA_psr"/>
    <property type="match status" value="1"/>
</dbReference>
<proteinExistence type="inferred from homology"/>
<feature type="domain" description="Cell envelope-related transcriptional attenuator" evidence="3">
    <location>
        <begin position="186"/>
        <end position="371"/>
    </location>
</feature>